<evidence type="ECO:0000313" key="3">
    <source>
        <dbReference type="Proteomes" id="UP000248090"/>
    </source>
</evidence>
<feature type="transmembrane region" description="Helical" evidence="1">
    <location>
        <begin position="186"/>
        <end position="207"/>
    </location>
</feature>
<reference evidence="2 3" key="1">
    <citation type="submission" date="2015-03" db="EMBL/GenBank/DDBJ databases">
        <authorList>
            <person name="Krishnan R."/>
            <person name="Midha S."/>
            <person name="Patil P.B."/>
            <person name="Rameshkumar N."/>
        </authorList>
    </citation>
    <scope>NUCLEOTIDE SEQUENCE [LARGE SCALE GENOMIC DNA]</scope>
    <source>
        <strain evidence="2 3">L1E11</strain>
    </source>
</reference>
<keyword evidence="1" id="KW-0472">Membrane</keyword>
<protein>
    <recommendedName>
        <fullName evidence="4">DUF2232 domain-containing protein</fullName>
    </recommendedName>
</protein>
<proteinExistence type="predicted"/>
<name>A0ABX5M236_9GAMM</name>
<keyword evidence="3" id="KW-1185">Reference proteome</keyword>
<keyword evidence="1" id="KW-1133">Transmembrane helix</keyword>
<evidence type="ECO:0000256" key="1">
    <source>
        <dbReference type="SAM" id="Phobius"/>
    </source>
</evidence>
<feature type="transmembrane region" description="Helical" evidence="1">
    <location>
        <begin position="93"/>
        <end position="116"/>
    </location>
</feature>
<dbReference type="Proteomes" id="UP000248090">
    <property type="component" value="Unassembled WGS sequence"/>
</dbReference>
<keyword evidence="1" id="KW-0812">Transmembrane</keyword>
<sequence>MRALAEYLMQGRRQALLVAVVCAALPMMFWLSAATVSLVTLRRGYREGVKIVVWALLPTLAWWAMGDPTPLMSLLGTFILAWVLRATVSWPQVLLVSTLVGLLLSGVLPMALQALVSQLQTLSDSWLASVVDGPVPSDARYWLMQLLMGALAAFQCAINLGSVMMARAWQADLYNPGGFRAEFHQLRLPAWLALALGFVLMLGAGAGPEWLRWLPVLSLPLVVAGLALVHGVIGIKALGKAWLGALYVALLLLGPYVYPLLMLLGVIDSLINIRRRLNPMV</sequence>
<organism evidence="2 3">
    <name type="scientific">Pokkaliibacter plantistimulans</name>
    <dbReference type="NCBI Taxonomy" id="1635171"/>
    <lineage>
        <taxon>Bacteria</taxon>
        <taxon>Pseudomonadati</taxon>
        <taxon>Pseudomonadota</taxon>
        <taxon>Gammaproteobacteria</taxon>
        <taxon>Oceanospirillales</taxon>
        <taxon>Balneatrichaceae</taxon>
        <taxon>Pokkaliibacter</taxon>
    </lineage>
</organism>
<dbReference type="EMBL" id="LAPT01000027">
    <property type="protein sequence ID" value="PXF32015.1"/>
    <property type="molecule type" value="Genomic_DNA"/>
</dbReference>
<accession>A0ABX5M236</accession>
<comment type="caution">
    <text evidence="2">The sequence shown here is derived from an EMBL/GenBank/DDBJ whole genome shotgun (WGS) entry which is preliminary data.</text>
</comment>
<feature type="transmembrane region" description="Helical" evidence="1">
    <location>
        <begin position="245"/>
        <end position="267"/>
    </location>
</feature>
<dbReference type="RefSeq" id="WP_110186645.1">
    <property type="nucleotide sequence ID" value="NZ_CP177354.1"/>
</dbReference>
<feature type="transmembrane region" description="Helical" evidence="1">
    <location>
        <begin position="15"/>
        <end position="41"/>
    </location>
</feature>
<evidence type="ECO:0008006" key="4">
    <source>
        <dbReference type="Google" id="ProtNLM"/>
    </source>
</evidence>
<gene>
    <name evidence="2" type="ORF">WH50_06710</name>
</gene>
<feature type="transmembrane region" description="Helical" evidence="1">
    <location>
        <begin position="213"/>
        <end position="233"/>
    </location>
</feature>
<feature type="transmembrane region" description="Helical" evidence="1">
    <location>
        <begin position="142"/>
        <end position="165"/>
    </location>
</feature>
<evidence type="ECO:0000313" key="2">
    <source>
        <dbReference type="EMBL" id="PXF32015.1"/>
    </source>
</evidence>